<evidence type="ECO:0000256" key="6">
    <source>
        <dbReference type="ARBA" id="ARBA00022777"/>
    </source>
</evidence>
<keyword evidence="3 13" id="KW-0808">Transferase</keyword>
<dbReference type="OrthoDB" id="9783435at2"/>
<evidence type="ECO:0000256" key="4">
    <source>
        <dbReference type="ARBA" id="ARBA00022723"/>
    </source>
</evidence>
<proteinExistence type="inferred from homology"/>
<dbReference type="EMBL" id="AFNU02000001">
    <property type="protein sequence ID" value="ERJ13643.1"/>
    <property type="molecule type" value="Genomic_DNA"/>
</dbReference>
<reference evidence="13 14" key="1">
    <citation type="journal article" date="2011" name="J. Bacteriol.">
        <title>Genome sequence of Haloplasma contractile, an unusual contractile bacterium from a deep-sea anoxic brine lake.</title>
        <authorList>
            <person name="Antunes A."/>
            <person name="Alam I."/>
            <person name="El Dorry H."/>
            <person name="Siam R."/>
            <person name="Robertson A."/>
            <person name="Bajic V.B."/>
            <person name="Stingl U."/>
        </authorList>
    </citation>
    <scope>NUCLEOTIDE SEQUENCE [LARGE SCALE GENOMIC DNA]</scope>
    <source>
        <strain evidence="13 14">SSD-17B</strain>
    </source>
</reference>
<dbReference type="Proteomes" id="UP000005707">
    <property type="component" value="Unassembled WGS sequence"/>
</dbReference>
<keyword evidence="14" id="KW-1185">Reference proteome</keyword>
<keyword evidence="7" id="KW-0862">Zinc</keyword>
<evidence type="ECO:0000256" key="5">
    <source>
        <dbReference type="ARBA" id="ARBA00022741"/>
    </source>
</evidence>
<comment type="similarity">
    <text evidence="2">Belongs to the ROK (NagC/XylR) family.</text>
</comment>
<gene>
    <name evidence="13" type="primary">gmuE</name>
    <name evidence="13" type="ORF">HLPCO_000309</name>
</gene>
<dbReference type="RefSeq" id="WP_008826252.1">
    <property type="nucleotide sequence ID" value="NZ_AFNU02000001.1"/>
</dbReference>
<dbReference type="GO" id="GO:0008865">
    <property type="term" value="F:fructokinase activity"/>
    <property type="evidence" value="ECO:0007669"/>
    <property type="project" value="UniProtKB-EC"/>
</dbReference>
<dbReference type="SUPFAM" id="SSF53067">
    <property type="entry name" value="Actin-like ATPase domain"/>
    <property type="match status" value="1"/>
</dbReference>
<dbReference type="PROSITE" id="PS01125">
    <property type="entry name" value="ROK"/>
    <property type="match status" value="1"/>
</dbReference>
<sequence>MLFGAIEAGGTKFVCGIGDETGTIIERVQFETKSPDETMPKVIDFFKDKNIAAIGLGCFGPIDVNKESETYGSITSTPKLKWQNYPILDELRKHFNIPMGFDTDVNGAALGESMYGAAAGLDNVLYITIGTGIGAGALVEGKLVHGMLHPEMGHINVRRHPEDSFKGTCPFHNDCLEGLAAGPAIEQRYNKKGQELTDSKEVWDLEAYYIAQALVNYILILSPQKIIIGGGVSKQAYMMEQVRKNVTEMLNGYIKTTELKTINEYIINPGLKDDAGLCGAIALAVKAL</sequence>
<dbReference type="CDD" id="cd24067">
    <property type="entry name" value="ASKHA_NBD_ROK_BsFRK-like"/>
    <property type="match status" value="1"/>
</dbReference>
<dbReference type="InterPro" id="IPR043129">
    <property type="entry name" value="ATPase_NBD"/>
</dbReference>
<organism evidence="13 14">
    <name type="scientific">Haloplasma contractile SSD-17B</name>
    <dbReference type="NCBI Taxonomy" id="1033810"/>
    <lineage>
        <taxon>Bacteria</taxon>
        <taxon>Bacillati</taxon>
        <taxon>Mycoplasmatota</taxon>
        <taxon>Mollicutes</taxon>
        <taxon>Haloplasmatales</taxon>
        <taxon>Haloplasmataceae</taxon>
        <taxon>Haloplasma</taxon>
    </lineage>
</organism>
<dbReference type="STRING" id="1033810.HLPCO_000309"/>
<evidence type="ECO:0000256" key="2">
    <source>
        <dbReference type="ARBA" id="ARBA00006479"/>
    </source>
</evidence>
<dbReference type="InterPro" id="IPR051804">
    <property type="entry name" value="Carb_Metab_Reg_Kinase/Isom"/>
</dbReference>
<comment type="caution">
    <text evidence="13">The sequence shown here is derived from an EMBL/GenBank/DDBJ whole genome shotgun (WGS) entry which is preliminary data.</text>
</comment>
<dbReference type="InterPro" id="IPR000600">
    <property type="entry name" value="ROK"/>
</dbReference>
<comment type="catalytic activity">
    <reaction evidence="12">
        <text>D-fructose + ATP = D-fructose 6-phosphate + ADP + H(+)</text>
        <dbReference type="Rhea" id="RHEA:16125"/>
        <dbReference type="ChEBI" id="CHEBI:15378"/>
        <dbReference type="ChEBI" id="CHEBI:30616"/>
        <dbReference type="ChEBI" id="CHEBI:37721"/>
        <dbReference type="ChEBI" id="CHEBI:61527"/>
        <dbReference type="ChEBI" id="CHEBI:456216"/>
        <dbReference type="EC" id="2.7.1.4"/>
    </reaction>
</comment>
<dbReference type="Gene3D" id="3.30.420.40">
    <property type="match status" value="2"/>
</dbReference>
<evidence type="ECO:0000256" key="12">
    <source>
        <dbReference type="ARBA" id="ARBA00048451"/>
    </source>
</evidence>
<evidence type="ECO:0000313" key="13">
    <source>
        <dbReference type="EMBL" id="ERJ13643.1"/>
    </source>
</evidence>
<dbReference type="EC" id="2.7.1.4" evidence="11"/>
<keyword evidence="9" id="KW-0460">Magnesium</keyword>
<protein>
    <recommendedName>
        <fullName evidence="11">fructokinase</fullName>
        <ecNumber evidence="11">2.7.1.4</ecNumber>
    </recommendedName>
</protein>
<dbReference type="eggNOG" id="COG1940">
    <property type="taxonomic scope" value="Bacteria"/>
</dbReference>
<dbReference type="PANTHER" id="PTHR42742">
    <property type="entry name" value="TRANSCRIPTIONAL REPRESSOR MPRA"/>
    <property type="match status" value="1"/>
</dbReference>
<evidence type="ECO:0000256" key="8">
    <source>
        <dbReference type="ARBA" id="ARBA00022840"/>
    </source>
</evidence>
<evidence type="ECO:0000256" key="7">
    <source>
        <dbReference type="ARBA" id="ARBA00022833"/>
    </source>
</evidence>
<dbReference type="PANTHER" id="PTHR42742:SF3">
    <property type="entry name" value="FRUCTOKINASE"/>
    <property type="match status" value="1"/>
</dbReference>
<reference evidence="13 14" key="2">
    <citation type="journal article" date="2013" name="PLoS ONE">
        <title>INDIGO - INtegrated Data Warehouse of MIcrobial GenOmes with Examples from the Red Sea Extremophiles.</title>
        <authorList>
            <person name="Alam I."/>
            <person name="Antunes A."/>
            <person name="Kamau A.A."/>
            <person name="Ba Alawi W."/>
            <person name="Kalkatawi M."/>
            <person name="Stingl U."/>
            <person name="Bajic V.B."/>
        </authorList>
    </citation>
    <scope>NUCLEOTIDE SEQUENCE [LARGE SCALE GENOMIC DNA]</scope>
    <source>
        <strain evidence="13 14">SSD-17B</strain>
    </source>
</reference>
<evidence type="ECO:0000313" key="14">
    <source>
        <dbReference type="Proteomes" id="UP000005707"/>
    </source>
</evidence>
<keyword evidence="8" id="KW-0067">ATP-binding</keyword>
<dbReference type="AlphaFoldDB" id="U2EFD0"/>
<evidence type="ECO:0000256" key="1">
    <source>
        <dbReference type="ARBA" id="ARBA00001946"/>
    </source>
</evidence>
<accession>U2EFD0</accession>
<keyword evidence="10" id="KW-0119">Carbohydrate metabolism</keyword>
<dbReference type="FunFam" id="3.30.420.40:FF:000136">
    <property type="entry name" value="Putative fructokinase"/>
    <property type="match status" value="1"/>
</dbReference>
<name>U2EFD0_9MOLU</name>
<dbReference type="FunFam" id="3.30.420.40:FF:000153">
    <property type="entry name" value="Putative fructokinase"/>
    <property type="match status" value="1"/>
</dbReference>
<keyword evidence="5" id="KW-0547">Nucleotide-binding</keyword>
<keyword evidence="4" id="KW-0479">Metal-binding</keyword>
<dbReference type="GO" id="GO:0046872">
    <property type="term" value="F:metal ion binding"/>
    <property type="evidence" value="ECO:0007669"/>
    <property type="project" value="UniProtKB-KW"/>
</dbReference>
<dbReference type="InterPro" id="IPR049874">
    <property type="entry name" value="ROK_cs"/>
</dbReference>
<keyword evidence="6" id="KW-0418">Kinase</keyword>
<dbReference type="GO" id="GO:0005524">
    <property type="term" value="F:ATP binding"/>
    <property type="evidence" value="ECO:0007669"/>
    <property type="project" value="UniProtKB-KW"/>
</dbReference>
<evidence type="ECO:0000256" key="11">
    <source>
        <dbReference type="ARBA" id="ARBA00038887"/>
    </source>
</evidence>
<dbReference type="InParanoid" id="U2EFD0"/>
<comment type="cofactor">
    <cofactor evidence="1">
        <name>Mg(2+)</name>
        <dbReference type="ChEBI" id="CHEBI:18420"/>
    </cofactor>
</comment>
<evidence type="ECO:0000256" key="9">
    <source>
        <dbReference type="ARBA" id="ARBA00022842"/>
    </source>
</evidence>
<dbReference type="FunCoup" id="U2EFD0">
    <property type="interactions" value="58"/>
</dbReference>
<dbReference type="Pfam" id="PF00480">
    <property type="entry name" value="ROK"/>
    <property type="match status" value="1"/>
</dbReference>
<evidence type="ECO:0000256" key="10">
    <source>
        <dbReference type="ARBA" id="ARBA00023277"/>
    </source>
</evidence>
<evidence type="ECO:0000256" key="3">
    <source>
        <dbReference type="ARBA" id="ARBA00022679"/>
    </source>
</evidence>